<evidence type="ECO:0000256" key="1">
    <source>
        <dbReference type="ARBA" id="ARBA00022737"/>
    </source>
</evidence>
<dbReference type="InterPro" id="IPR016024">
    <property type="entry name" value="ARM-type_fold"/>
</dbReference>
<dbReference type="Pfam" id="PF02985">
    <property type="entry name" value="HEAT"/>
    <property type="match status" value="1"/>
</dbReference>
<keyword evidence="1" id="KW-0677">Repeat</keyword>
<dbReference type="AlphaFoldDB" id="A0A7D7RGA5"/>
<dbReference type="EMBL" id="CP059540">
    <property type="protein sequence ID" value="QMT17301.1"/>
    <property type="molecule type" value="Genomic_DNA"/>
</dbReference>
<name>A0A7D7RGA5_PLAMR</name>
<dbReference type="InterPro" id="IPR000357">
    <property type="entry name" value="HEAT"/>
</dbReference>
<dbReference type="SUPFAM" id="SSF48371">
    <property type="entry name" value="ARM repeat"/>
    <property type="match status" value="1"/>
</dbReference>
<dbReference type="KEGG" id="pdec:H1Q58_15315"/>
<dbReference type="InterPro" id="IPR011989">
    <property type="entry name" value="ARM-like"/>
</dbReference>
<keyword evidence="2" id="KW-0812">Transmembrane</keyword>
<keyword evidence="2" id="KW-0472">Membrane</keyword>
<feature type="transmembrane region" description="Helical" evidence="2">
    <location>
        <begin position="6"/>
        <end position="26"/>
    </location>
</feature>
<gene>
    <name evidence="3" type="ORF">H1Q58_15315</name>
</gene>
<sequence length="349" mass="40196">MNLFFFWMLSLSLFIGQLVLLGILAWRKQRTNRKESSVDRQYDDLTDAFSSYMIDQGDRRFLQQLDASPDKQTVLERLLNHYVAVTKTGPTSDEITALAEQYLAQRYAKLLKQRNWAMRMNTLYFIEDFRMASLIPQLKEKLHKHSKLDQETQQLIRTLASLNEPVAIEALAKFPEAPARLYIDVFKRLDELTKLDELDAALDASASPALKHAAISYIGMAGIMLFLPRIEKELENEDPEMRIQALKALLHLQYMNDPGSLIPFFSSDSWQERMFATQIAGALQLSRYKERLSELLGDSIWWVRYSAAEALTQFSDGDILLSHLSTNHSDRYARDMANQWKTSLSGSEQ</sequence>
<dbReference type="Proteomes" id="UP000514716">
    <property type="component" value="Chromosome"/>
</dbReference>
<dbReference type="RefSeq" id="WP_182092003.1">
    <property type="nucleotide sequence ID" value="NZ_CP059540.1"/>
</dbReference>
<evidence type="ECO:0000313" key="3">
    <source>
        <dbReference type="EMBL" id="QMT17301.1"/>
    </source>
</evidence>
<proteinExistence type="predicted"/>
<keyword evidence="4" id="KW-1185">Reference proteome</keyword>
<reference evidence="3 4" key="1">
    <citation type="submission" date="2020-07" db="EMBL/GenBank/DDBJ databases">
        <title>Screening of a cold-adapted Planococcus bacterium producing protease in traditional shrimp paste and protease identification by genome sequencing.</title>
        <authorList>
            <person name="Gao R."/>
            <person name="Leng W."/>
            <person name="Chu Q."/>
            <person name="Wu X."/>
            <person name="Liu H."/>
            <person name="Li X."/>
        </authorList>
    </citation>
    <scope>NUCLEOTIDE SEQUENCE [LARGE SCALE GENOMIC DNA]</scope>
    <source>
        <strain evidence="3 4">XJ11</strain>
    </source>
</reference>
<protein>
    <submittedName>
        <fullName evidence="3">HEAT repeat domain-containing protein</fullName>
    </submittedName>
</protein>
<dbReference type="Gene3D" id="1.25.10.10">
    <property type="entry name" value="Leucine-rich Repeat Variant"/>
    <property type="match status" value="2"/>
</dbReference>
<keyword evidence="2" id="KW-1133">Transmembrane helix</keyword>
<organism evidence="3 4">
    <name type="scientific">Planococcus maritimus</name>
    <dbReference type="NCBI Taxonomy" id="192421"/>
    <lineage>
        <taxon>Bacteria</taxon>
        <taxon>Bacillati</taxon>
        <taxon>Bacillota</taxon>
        <taxon>Bacilli</taxon>
        <taxon>Bacillales</taxon>
        <taxon>Caryophanaceae</taxon>
        <taxon>Planococcus</taxon>
    </lineage>
</organism>
<accession>A0A7D7RGA5</accession>
<evidence type="ECO:0000313" key="4">
    <source>
        <dbReference type="Proteomes" id="UP000514716"/>
    </source>
</evidence>
<evidence type="ECO:0000256" key="2">
    <source>
        <dbReference type="SAM" id="Phobius"/>
    </source>
</evidence>